<dbReference type="AlphaFoldDB" id="A0A016SPI4"/>
<dbReference type="EMBL" id="JARK01001529">
    <property type="protein sequence ID" value="EYB92510.1"/>
    <property type="molecule type" value="Genomic_DNA"/>
</dbReference>
<protein>
    <submittedName>
        <fullName evidence="1">Uncharacterized protein</fullName>
    </submittedName>
</protein>
<evidence type="ECO:0000313" key="2">
    <source>
        <dbReference type="Proteomes" id="UP000024635"/>
    </source>
</evidence>
<gene>
    <name evidence="1" type="primary">Acey_s0193.g1402</name>
    <name evidence="1" type="ORF">Y032_0193g1402</name>
</gene>
<dbReference type="Proteomes" id="UP000024635">
    <property type="component" value="Unassembled WGS sequence"/>
</dbReference>
<evidence type="ECO:0000313" key="1">
    <source>
        <dbReference type="EMBL" id="EYB92510.1"/>
    </source>
</evidence>
<reference evidence="2" key="1">
    <citation type="journal article" date="2015" name="Nat. Genet.">
        <title>The genome and transcriptome of the zoonotic hookworm Ancylostoma ceylanicum identify infection-specific gene families.</title>
        <authorList>
            <person name="Schwarz E.M."/>
            <person name="Hu Y."/>
            <person name="Antoshechkin I."/>
            <person name="Miller M.M."/>
            <person name="Sternberg P.W."/>
            <person name="Aroian R.V."/>
        </authorList>
    </citation>
    <scope>NUCLEOTIDE SEQUENCE</scope>
    <source>
        <strain evidence="2">HY135</strain>
    </source>
</reference>
<sequence>MSRIAEHLFEETTKTSVGLWAYGYTNFTGSLQKATLKSMRKTFEGFNDDLNANMKIFDTKNPSSTKNAVNSINQAPYQGKANCVVFFTAVYVSSKFISRQCTILIFPHNLRKEASGMSKVNPTKLDGPKRAVVVSLRGRFYVVTPRSQTMNVSLGNGAQPRSVISPFE</sequence>
<keyword evidence="2" id="KW-1185">Reference proteome</keyword>
<comment type="caution">
    <text evidence="1">The sequence shown here is derived from an EMBL/GenBank/DDBJ whole genome shotgun (WGS) entry which is preliminary data.</text>
</comment>
<organism evidence="1 2">
    <name type="scientific">Ancylostoma ceylanicum</name>
    <dbReference type="NCBI Taxonomy" id="53326"/>
    <lineage>
        <taxon>Eukaryota</taxon>
        <taxon>Metazoa</taxon>
        <taxon>Ecdysozoa</taxon>
        <taxon>Nematoda</taxon>
        <taxon>Chromadorea</taxon>
        <taxon>Rhabditida</taxon>
        <taxon>Rhabditina</taxon>
        <taxon>Rhabditomorpha</taxon>
        <taxon>Strongyloidea</taxon>
        <taxon>Ancylostomatidae</taxon>
        <taxon>Ancylostomatinae</taxon>
        <taxon>Ancylostoma</taxon>
    </lineage>
</organism>
<name>A0A016SPI4_9BILA</name>
<accession>A0A016SPI4</accession>
<proteinExistence type="predicted"/>